<evidence type="ECO:0000313" key="2">
    <source>
        <dbReference type="Proteomes" id="UP001732700"/>
    </source>
</evidence>
<reference evidence="1" key="1">
    <citation type="submission" date="2021-05" db="EMBL/GenBank/DDBJ databases">
        <authorList>
            <person name="Scholz U."/>
            <person name="Mascher M."/>
            <person name="Fiebig A."/>
        </authorList>
    </citation>
    <scope>NUCLEOTIDE SEQUENCE [LARGE SCALE GENOMIC DNA]</scope>
</reference>
<dbReference type="EnsemblPlants" id="AVESA.00010b.r2.2DG0381810.1">
    <property type="protein sequence ID" value="AVESA.00010b.r2.2DG0381810.1.CDS"/>
    <property type="gene ID" value="AVESA.00010b.r2.2DG0381810"/>
</dbReference>
<dbReference type="Proteomes" id="UP001732700">
    <property type="component" value="Chromosome 2D"/>
</dbReference>
<sequence>MTVAPATAAAVAGGGRRYALLLALNDSEYARKAHGGYGNVFVGALRSGDAGETWDCFRVIDGEFPAPEDLPLYDGFVVSGSPHDAHGDGAPCWVRRLCLLLRTVHAMGKRVLGVCFGHQALCRALGGKVGRAPGGWVVGVKEVTFVKNVEGFEFLEEGISRQRRSASIIEVHQDEVLEVPPGGRVLAYSDKTRVEMFAVGENALGIQGHPEYTNDILLNLISRLVGTSTIDGCAGDDARRTAESGGPDREFWTGLCKGFLRGGGGTAAAAARTPPVQEPAPELSCCHHVACFPAAAAAPIGL</sequence>
<protein>
    <submittedName>
        <fullName evidence="1">Uncharacterized protein</fullName>
    </submittedName>
</protein>
<name>A0ACD5V690_AVESA</name>
<keyword evidence="2" id="KW-1185">Reference proteome</keyword>
<proteinExistence type="predicted"/>
<accession>A0ACD5V690</accession>
<reference evidence="1" key="2">
    <citation type="submission" date="2025-09" db="UniProtKB">
        <authorList>
            <consortium name="EnsemblPlants"/>
        </authorList>
    </citation>
    <scope>IDENTIFICATION</scope>
</reference>
<organism evidence="1 2">
    <name type="scientific">Avena sativa</name>
    <name type="common">Oat</name>
    <dbReference type="NCBI Taxonomy" id="4498"/>
    <lineage>
        <taxon>Eukaryota</taxon>
        <taxon>Viridiplantae</taxon>
        <taxon>Streptophyta</taxon>
        <taxon>Embryophyta</taxon>
        <taxon>Tracheophyta</taxon>
        <taxon>Spermatophyta</taxon>
        <taxon>Magnoliopsida</taxon>
        <taxon>Liliopsida</taxon>
        <taxon>Poales</taxon>
        <taxon>Poaceae</taxon>
        <taxon>BOP clade</taxon>
        <taxon>Pooideae</taxon>
        <taxon>Poodae</taxon>
        <taxon>Poeae</taxon>
        <taxon>Poeae Chloroplast Group 1 (Aveneae type)</taxon>
        <taxon>Aveninae</taxon>
        <taxon>Avena</taxon>
    </lineage>
</organism>
<evidence type="ECO:0000313" key="1">
    <source>
        <dbReference type="EnsemblPlants" id="AVESA.00010b.r2.2DG0381810.1.CDS"/>
    </source>
</evidence>